<keyword evidence="9" id="KW-0969">Cilium</keyword>
<feature type="chain" id="PRO_5029035597" description="Flagella basal body P-ring formation protein FlgA" evidence="7">
    <location>
        <begin position="35"/>
        <end position="232"/>
    </location>
</feature>
<dbReference type="CDD" id="cd11614">
    <property type="entry name" value="SAF_CpaB_FlgA_like"/>
    <property type="match status" value="1"/>
</dbReference>
<gene>
    <name evidence="9" type="primary">flgA</name>
    <name evidence="9" type="ORF">HWQ56_27525</name>
</gene>
<dbReference type="NCBIfam" id="TIGR03170">
    <property type="entry name" value="flgA_cterm"/>
    <property type="match status" value="1"/>
</dbReference>
<protein>
    <recommendedName>
        <fullName evidence="3 7">Flagella basal body P-ring formation protein FlgA</fullName>
    </recommendedName>
</protein>
<dbReference type="Gene3D" id="3.90.1210.10">
    <property type="entry name" value="Antifreeze-like/N-acetylneuraminic acid synthase C-terminal domain"/>
    <property type="match status" value="1"/>
</dbReference>
<dbReference type="AlphaFoldDB" id="A0A7D5HGT2"/>
<feature type="signal peptide" evidence="7">
    <location>
        <begin position="1"/>
        <end position="34"/>
    </location>
</feature>
<keyword evidence="4 7" id="KW-0732">Signal</keyword>
<evidence type="ECO:0000259" key="8">
    <source>
        <dbReference type="SMART" id="SM00858"/>
    </source>
</evidence>
<keyword evidence="10" id="KW-1185">Reference proteome</keyword>
<dbReference type="InterPro" id="IPR013974">
    <property type="entry name" value="SAF"/>
</dbReference>
<evidence type="ECO:0000256" key="2">
    <source>
        <dbReference type="ARBA" id="ARBA00010474"/>
    </source>
</evidence>
<keyword evidence="7" id="KW-1005">Bacterial flagellum biogenesis</keyword>
<comment type="subcellular location">
    <subcellularLocation>
        <location evidence="1 7">Periplasm</location>
    </subcellularLocation>
</comment>
<keyword evidence="9" id="KW-0282">Flagellum</keyword>
<accession>A0A7D5HGT2</accession>
<evidence type="ECO:0000256" key="6">
    <source>
        <dbReference type="ARBA" id="ARBA00025643"/>
    </source>
</evidence>
<sequence length="232" mass="25036">MNPRTTLATRARLATVGACLGTLLWLPTSATAMAEDSLEQGRIRELLIAALPAHSHHPQVELPASTTACDDPRPFLAHPEQRSYGRVLVGVRCGQALHYVQARVSVMGTYVVSLQNIAANQVVEASMLAMRAGALERLPANAVLDAREVVGLRATHALRAGAPLIASALRKTWLVEQNHQVAMQFRGAGFVLSRQGKALDNGYLGDEVRVVPERGRVLRATVTGPDQLMVRD</sequence>
<keyword evidence="5 7" id="KW-0574">Periplasm</keyword>
<evidence type="ECO:0000256" key="4">
    <source>
        <dbReference type="ARBA" id="ARBA00022729"/>
    </source>
</evidence>
<dbReference type="GO" id="GO:0044780">
    <property type="term" value="P:bacterial-type flagellum assembly"/>
    <property type="evidence" value="ECO:0007669"/>
    <property type="project" value="InterPro"/>
</dbReference>
<dbReference type="InterPro" id="IPR039246">
    <property type="entry name" value="Flagellar_FlgA"/>
</dbReference>
<dbReference type="EMBL" id="CP056030">
    <property type="protein sequence ID" value="QKZ07330.1"/>
    <property type="molecule type" value="Genomic_DNA"/>
</dbReference>
<proteinExistence type="inferred from homology"/>
<dbReference type="SMART" id="SM00858">
    <property type="entry name" value="SAF"/>
    <property type="match status" value="1"/>
</dbReference>
<comment type="similarity">
    <text evidence="2 7">Belongs to the FlgA family.</text>
</comment>
<name>A0A7D5HGT2_9PSED</name>
<evidence type="ECO:0000313" key="10">
    <source>
        <dbReference type="Proteomes" id="UP000509568"/>
    </source>
</evidence>
<dbReference type="KEGG" id="pez:HWQ56_27525"/>
<dbReference type="PANTHER" id="PTHR36307">
    <property type="entry name" value="FLAGELLA BASAL BODY P-RING FORMATION PROTEIN FLGA"/>
    <property type="match status" value="1"/>
</dbReference>
<dbReference type="Gene3D" id="2.30.30.760">
    <property type="match status" value="1"/>
</dbReference>
<evidence type="ECO:0000313" key="9">
    <source>
        <dbReference type="EMBL" id="QKZ07330.1"/>
    </source>
</evidence>
<dbReference type="Pfam" id="PF13144">
    <property type="entry name" value="ChapFlgA"/>
    <property type="match status" value="1"/>
</dbReference>
<comment type="function">
    <text evidence="6 7">Involved in the assembly process of the P-ring formation. It may associate with FlgF on the rod constituting a structure essential for the P-ring assembly or may act as a modulator protein for the P-ring assembly.</text>
</comment>
<feature type="domain" description="SAF" evidence="8">
    <location>
        <begin position="108"/>
        <end position="170"/>
    </location>
</feature>
<dbReference type="GO" id="GO:0042597">
    <property type="term" value="C:periplasmic space"/>
    <property type="evidence" value="ECO:0007669"/>
    <property type="project" value="UniProtKB-SubCell"/>
</dbReference>
<evidence type="ECO:0000256" key="5">
    <source>
        <dbReference type="ARBA" id="ARBA00022764"/>
    </source>
</evidence>
<evidence type="ECO:0000256" key="1">
    <source>
        <dbReference type="ARBA" id="ARBA00004418"/>
    </source>
</evidence>
<evidence type="ECO:0000256" key="7">
    <source>
        <dbReference type="RuleBase" id="RU362063"/>
    </source>
</evidence>
<dbReference type="Proteomes" id="UP000509568">
    <property type="component" value="Chromosome"/>
</dbReference>
<dbReference type="RefSeq" id="WP_176572211.1">
    <property type="nucleotide sequence ID" value="NZ_CP056030.1"/>
</dbReference>
<dbReference type="PANTHER" id="PTHR36307:SF1">
    <property type="entry name" value="FLAGELLA BASAL BODY P-RING FORMATION PROTEIN FLGA"/>
    <property type="match status" value="1"/>
</dbReference>
<keyword evidence="9" id="KW-0966">Cell projection</keyword>
<dbReference type="InterPro" id="IPR017585">
    <property type="entry name" value="SAF_FlgA"/>
</dbReference>
<evidence type="ECO:0000256" key="3">
    <source>
        <dbReference type="ARBA" id="ARBA00014754"/>
    </source>
</evidence>
<organism evidence="9 10">
    <name type="scientific">Pseudomonas eucalypticola</name>
    <dbReference type="NCBI Taxonomy" id="2599595"/>
    <lineage>
        <taxon>Bacteria</taxon>
        <taxon>Pseudomonadati</taxon>
        <taxon>Pseudomonadota</taxon>
        <taxon>Gammaproteobacteria</taxon>
        <taxon>Pseudomonadales</taxon>
        <taxon>Pseudomonadaceae</taxon>
        <taxon>Pseudomonas</taxon>
    </lineage>
</organism>
<reference evidence="9 10" key="1">
    <citation type="submission" date="2020-06" db="EMBL/GenBank/DDBJ databases">
        <title>Pseudomonas eucalypticola sp. nov., an endophyte of Eucalyptus dunnii leaves with biocontrol ability of eucalyptus leaf blight.</title>
        <authorList>
            <person name="Liu Y."/>
            <person name="Song Z."/>
            <person name="Zeng H."/>
            <person name="Lu M."/>
            <person name="Wang X."/>
            <person name="Lian X."/>
            <person name="Zhang Q."/>
        </authorList>
    </citation>
    <scope>NUCLEOTIDE SEQUENCE [LARGE SCALE GENOMIC DNA]</scope>
    <source>
        <strain evidence="9 10">NP-1</strain>
    </source>
</reference>